<gene>
    <name evidence="5" type="ORF">GCM10017653_26060</name>
</gene>
<reference evidence="5" key="2">
    <citation type="submission" date="2023-01" db="EMBL/GenBank/DDBJ databases">
        <authorList>
            <person name="Sun Q."/>
            <person name="Evtushenko L."/>
        </authorList>
    </citation>
    <scope>NUCLEOTIDE SEQUENCE</scope>
    <source>
        <strain evidence="5">VKM B-2789</strain>
    </source>
</reference>
<sequence length="318" mass="34754">MPKYRHALPLLSDDIFIMDAGMETTFIFHEGIDLPCFASFDLMKDENGRDRLRAYYTRFAELACARGVGFVLDAPTWRANADWGARLGFDAAALADVNRRAIDLLVELRQRYETPASRMVVSGVVGPRGDGYQTGTIMTAEQAAHYHAAQIETFADSEADMVGAYTLNYVEEAVGIALAAKAVNLPSVISFTLETDGRLPSGQNLREAVEQVDAESGAAPAYFMINCAHPTHFENLIATGGDWLDRVRGVRANASSRSHAELDAAPDLDAGDPVQLGHQYRSLRDRMRHLTVLGGCCGTDYRHIEQICLACLPAQQAA</sequence>
<dbReference type="InterPro" id="IPR003726">
    <property type="entry name" value="HCY_dom"/>
</dbReference>
<dbReference type="SUPFAM" id="SSF82282">
    <property type="entry name" value="Homocysteine S-methyltransferase"/>
    <property type="match status" value="1"/>
</dbReference>
<dbReference type="RefSeq" id="WP_213364425.1">
    <property type="nucleotide sequence ID" value="NZ_BSFM01000014.1"/>
</dbReference>
<evidence type="ECO:0000259" key="4">
    <source>
        <dbReference type="PROSITE" id="PS50970"/>
    </source>
</evidence>
<organism evidence="5 6">
    <name type="scientific">Ancylobacter defluvii</name>
    <dbReference type="NCBI Taxonomy" id="1282440"/>
    <lineage>
        <taxon>Bacteria</taxon>
        <taxon>Pseudomonadati</taxon>
        <taxon>Pseudomonadota</taxon>
        <taxon>Alphaproteobacteria</taxon>
        <taxon>Hyphomicrobiales</taxon>
        <taxon>Xanthobacteraceae</taxon>
        <taxon>Ancylobacter</taxon>
    </lineage>
</organism>
<dbReference type="Gene3D" id="3.20.20.330">
    <property type="entry name" value="Homocysteine-binding-like domain"/>
    <property type="match status" value="1"/>
</dbReference>
<feature type="binding site" evidence="3">
    <location>
        <position position="227"/>
    </location>
    <ligand>
        <name>Zn(2+)</name>
        <dbReference type="ChEBI" id="CHEBI:29105"/>
    </ligand>
</feature>
<feature type="domain" description="Hcy-binding" evidence="4">
    <location>
        <begin position="4"/>
        <end position="311"/>
    </location>
</feature>
<reference evidence="5" key="1">
    <citation type="journal article" date="2014" name="Int. J. Syst. Evol. Microbiol.">
        <title>Complete genome sequence of Corynebacterium casei LMG S-19264T (=DSM 44701T), isolated from a smear-ripened cheese.</title>
        <authorList>
            <consortium name="US DOE Joint Genome Institute (JGI-PGF)"/>
            <person name="Walter F."/>
            <person name="Albersmeier A."/>
            <person name="Kalinowski J."/>
            <person name="Ruckert C."/>
        </authorList>
    </citation>
    <scope>NUCLEOTIDE SEQUENCE</scope>
    <source>
        <strain evidence="5">VKM B-2789</strain>
    </source>
</reference>
<dbReference type="GO" id="GO:0008168">
    <property type="term" value="F:methyltransferase activity"/>
    <property type="evidence" value="ECO:0007669"/>
    <property type="project" value="UniProtKB-UniRule"/>
</dbReference>
<evidence type="ECO:0000313" key="6">
    <source>
        <dbReference type="Proteomes" id="UP001143330"/>
    </source>
</evidence>
<evidence type="ECO:0000256" key="2">
    <source>
        <dbReference type="ARBA" id="ARBA00022679"/>
    </source>
</evidence>
<keyword evidence="6" id="KW-1185">Reference proteome</keyword>
<comment type="cofactor">
    <cofactor evidence="3">
        <name>Zn(2+)</name>
        <dbReference type="ChEBI" id="CHEBI:29105"/>
    </cofactor>
</comment>
<keyword evidence="3" id="KW-0862">Zinc</keyword>
<name>A0A9W6NBI2_9HYPH</name>
<dbReference type="PROSITE" id="PS50970">
    <property type="entry name" value="HCY"/>
    <property type="match status" value="1"/>
</dbReference>
<proteinExistence type="predicted"/>
<evidence type="ECO:0000313" key="5">
    <source>
        <dbReference type="EMBL" id="GLK84536.1"/>
    </source>
</evidence>
<evidence type="ECO:0000256" key="3">
    <source>
        <dbReference type="PROSITE-ProRule" id="PRU00333"/>
    </source>
</evidence>
<keyword evidence="2 3" id="KW-0808">Transferase</keyword>
<dbReference type="GO" id="GO:0046872">
    <property type="term" value="F:metal ion binding"/>
    <property type="evidence" value="ECO:0007669"/>
    <property type="project" value="UniProtKB-KW"/>
</dbReference>
<feature type="binding site" evidence="3">
    <location>
        <position position="297"/>
    </location>
    <ligand>
        <name>Zn(2+)</name>
        <dbReference type="ChEBI" id="CHEBI:29105"/>
    </ligand>
</feature>
<keyword evidence="1 3" id="KW-0489">Methyltransferase</keyword>
<accession>A0A9W6NBI2</accession>
<dbReference type="Proteomes" id="UP001143330">
    <property type="component" value="Unassembled WGS sequence"/>
</dbReference>
<evidence type="ECO:0000256" key="1">
    <source>
        <dbReference type="ARBA" id="ARBA00022603"/>
    </source>
</evidence>
<keyword evidence="3" id="KW-0479">Metal-binding</keyword>
<dbReference type="EMBL" id="BSFM01000014">
    <property type="protein sequence ID" value="GLK84536.1"/>
    <property type="molecule type" value="Genomic_DNA"/>
</dbReference>
<dbReference type="GO" id="GO:0032259">
    <property type="term" value="P:methylation"/>
    <property type="evidence" value="ECO:0007669"/>
    <property type="project" value="UniProtKB-KW"/>
</dbReference>
<dbReference type="InterPro" id="IPR036589">
    <property type="entry name" value="HCY_dom_sf"/>
</dbReference>
<comment type="caution">
    <text evidence="5">The sequence shown here is derived from an EMBL/GenBank/DDBJ whole genome shotgun (WGS) entry which is preliminary data.</text>
</comment>
<dbReference type="Pfam" id="PF02574">
    <property type="entry name" value="S-methyl_trans"/>
    <property type="match status" value="1"/>
</dbReference>
<dbReference type="AlphaFoldDB" id="A0A9W6NBI2"/>
<feature type="binding site" evidence="3">
    <location>
        <position position="296"/>
    </location>
    <ligand>
        <name>Zn(2+)</name>
        <dbReference type="ChEBI" id="CHEBI:29105"/>
    </ligand>
</feature>
<dbReference type="PANTHER" id="PTHR11103">
    <property type="entry name" value="SLR1189 PROTEIN"/>
    <property type="match status" value="1"/>
</dbReference>
<dbReference type="PANTHER" id="PTHR11103:SF18">
    <property type="entry name" value="SLR1189 PROTEIN"/>
    <property type="match status" value="1"/>
</dbReference>
<protein>
    <submittedName>
        <fullName evidence="5">Homocysteine S-methyltransferase</fullName>
    </submittedName>
</protein>